<protein>
    <recommendedName>
        <fullName evidence="5">RING-type domain-containing protein</fullName>
    </recommendedName>
</protein>
<dbReference type="SMART" id="SM00184">
    <property type="entry name" value="RING"/>
    <property type="match status" value="1"/>
</dbReference>
<sequence>MGNTVVKKASNINEFKQDVFKINSLINNRNKKATDTNIYITLSVDIPDNEIVTETILWKLLVNVSILVFNKKNDGNYKNEEPILNSKLTFGEFYSFLNNIQLYFEKEDSKNKNNSTTIATTTTTAEEKFKIEEEEDNLCPICFDKEATFVVSSDCFHAFCPECAEDWKSRSNLCPLCRRENNNSNKLDFILIEDIQNEPLLDFISNILIQIKK</sequence>
<dbReference type="Pfam" id="PF13920">
    <property type="entry name" value="zf-C3HC4_3"/>
    <property type="match status" value="1"/>
</dbReference>
<keyword evidence="7" id="KW-1185">Reference proteome</keyword>
<dbReference type="KEGG" id="ddi:DDB_G0292408"/>
<dbReference type="InterPro" id="IPR013083">
    <property type="entry name" value="Znf_RING/FYVE/PHD"/>
</dbReference>
<name>Q54DA6_DICDI</name>
<dbReference type="PROSITE" id="PS00518">
    <property type="entry name" value="ZF_RING_1"/>
    <property type="match status" value="1"/>
</dbReference>
<dbReference type="PaxDb" id="44689-DDB0184364"/>
<dbReference type="HOGENOM" id="CLU_1296452_0_0_1"/>
<gene>
    <name evidence="6" type="ORF">DDB_G0292408</name>
</gene>
<dbReference type="STRING" id="44689.Q54DA6"/>
<dbReference type="GeneID" id="8628650"/>
<accession>Q54DA6</accession>
<evidence type="ECO:0000256" key="4">
    <source>
        <dbReference type="PROSITE-ProRule" id="PRU00175"/>
    </source>
</evidence>
<dbReference type="GO" id="GO:0051865">
    <property type="term" value="P:protein autoubiquitination"/>
    <property type="evidence" value="ECO:0000318"/>
    <property type="project" value="GO_Central"/>
</dbReference>
<dbReference type="GO" id="GO:0004842">
    <property type="term" value="F:ubiquitin-protein transferase activity"/>
    <property type="evidence" value="ECO:0000318"/>
    <property type="project" value="GO_Central"/>
</dbReference>
<proteinExistence type="predicted"/>
<evidence type="ECO:0000313" key="7">
    <source>
        <dbReference type="Proteomes" id="UP000002195"/>
    </source>
</evidence>
<dbReference type="InParanoid" id="Q54DA6"/>
<dbReference type="Gene3D" id="3.30.40.10">
    <property type="entry name" value="Zinc/RING finger domain, C3HC4 (zinc finger)"/>
    <property type="match status" value="1"/>
</dbReference>
<evidence type="ECO:0000256" key="1">
    <source>
        <dbReference type="ARBA" id="ARBA00022723"/>
    </source>
</evidence>
<dbReference type="AlphaFoldDB" id="Q54DA6"/>
<dbReference type="InterPro" id="IPR047126">
    <property type="entry name" value="RNF141-like"/>
</dbReference>
<keyword evidence="1" id="KW-0479">Metal-binding</keyword>
<dbReference type="OMA" id="TETILWK"/>
<dbReference type="GO" id="GO:0008270">
    <property type="term" value="F:zinc ion binding"/>
    <property type="evidence" value="ECO:0007669"/>
    <property type="project" value="UniProtKB-KW"/>
</dbReference>
<dbReference type="dictyBase" id="DDB_G0292408"/>
<dbReference type="PANTHER" id="PTHR12109">
    <property type="entry name" value="RING FINGER PROTEIN 141-RELATED"/>
    <property type="match status" value="1"/>
</dbReference>
<dbReference type="SUPFAM" id="SSF57850">
    <property type="entry name" value="RING/U-box"/>
    <property type="match status" value="1"/>
</dbReference>
<dbReference type="Proteomes" id="UP000002195">
    <property type="component" value="Unassembled WGS sequence"/>
</dbReference>
<dbReference type="VEuPathDB" id="AmoebaDB:DDB_G0292408"/>
<evidence type="ECO:0000256" key="2">
    <source>
        <dbReference type="ARBA" id="ARBA00022771"/>
    </source>
</evidence>
<organism evidence="6 7">
    <name type="scientific">Dictyostelium discoideum</name>
    <name type="common">Social amoeba</name>
    <dbReference type="NCBI Taxonomy" id="44689"/>
    <lineage>
        <taxon>Eukaryota</taxon>
        <taxon>Amoebozoa</taxon>
        <taxon>Evosea</taxon>
        <taxon>Eumycetozoa</taxon>
        <taxon>Dictyostelia</taxon>
        <taxon>Dictyosteliales</taxon>
        <taxon>Dictyosteliaceae</taxon>
        <taxon>Dictyostelium</taxon>
    </lineage>
</organism>
<dbReference type="SMR" id="Q54DA6"/>
<keyword evidence="3" id="KW-0862">Zinc</keyword>
<dbReference type="EMBL" id="AAFI02000190">
    <property type="protein sequence ID" value="EAL61183.1"/>
    <property type="molecule type" value="Genomic_DNA"/>
</dbReference>
<evidence type="ECO:0000259" key="5">
    <source>
        <dbReference type="PROSITE" id="PS50089"/>
    </source>
</evidence>
<dbReference type="InterPro" id="IPR017907">
    <property type="entry name" value="Znf_RING_CS"/>
</dbReference>
<dbReference type="eggNOG" id="KOG1039">
    <property type="taxonomic scope" value="Eukaryota"/>
</dbReference>
<dbReference type="PANTHER" id="PTHR12109:SF3">
    <property type="entry name" value="RING FINGER PROTEIN 141"/>
    <property type="match status" value="1"/>
</dbReference>
<evidence type="ECO:0000313" key="6">
    <source>
        <dbReference type="EMBL" id="EAL61183.1"/>
    </source>
</evidence>
<feature type="domain" description="RING-type" evidence="5">
    <location>
        <begin position="139"/>
        <end position="178"/>
    </location>
</feature>
<reference evidence="6 7" key="1">
    <citation type="journal article" date="2005" name="Nature">
        <title>The genome of the social amoeba Dictyostelium discoideum.</title>
        <authorList>
            <consortium name="The Dictyostelium discoideum Sequencing Consortium"/>
            <person name="Eichinger L."/>
            <person name="Pachebat J.A."/>
            <person name="Glockner G."/>
            <person name="Rajandream M.A."/>
            <person name="Sucgang R."/>
            <person name="Berriman M."/>
            <person name="Song J."/>
            <person name="Olsen R."/>
            <person name="Szafranski K."/>
            <person name="Xu Q."/>
            <person name="Tunggal B."/>
            <person name="Kummerfeld S."/>
            <person name="Madera M."/>
            <person name="Konfortov B.A."/>
            <person name="Rivero F."/>
            <person name="Bankier A.T."/>
            <person name="Lehmann R."/>
            <person name="Hamlin N."/>
            <person name="Davies R."/>
            <person name="Gaudet P."/>
            <person name="Fey P."/>
            <person name="Pilcher K."/>
            <person name="Chen G."/>
            <person name="Saunders D."/>
            <person name="Sodergren E."/>
            <person name="Davis P."/>
            <person name="Kerhornou A."/>
            <person name="Nie X."/>
            <person name="Hall N."/>
            <person name="Anjard C."/>
            <person name="Hemphill L."/>
            <person name="Bason N."/>
            <person name="Farbrother P."/>
            <person name="Desany B."/>
            <person name="Just E."/>
            <person name="Morio T."/>
            <person name="Rost R."/>
            <person name="Churcher C."/>
            <person name="Cooper J."/>
            <person name="Haydock S."/>
            <person name="van Driessche N."/>
            <person name="Cronin A."/>
            <person name="Goodhead I."/>
            <person name="Muzny D."/>
            <person name="Mourier T."/>
            <person name="Pain A."/>
            <person name="Lu M."/>
            <person name="Harper D."/>
            <person name="Lindsay R."/>
            <person name="Hauser H."/>
            <person name="James K."/>
            <person name="Quiles M."/>
            <person name="Madan Babu M."/>
            <person name="Saito T."/>
            <person name="Buchrieser C."/>
            <person name="Wardroper A."/>
            <person name="Felder M."/>
            <person name="Thangavelu M."/>
            <person name="Johnson D."/>
            <person name="Knights A."/>
            <person name="Loulseged H."/>
            <person name="Mungall K."/>
            <person name="Oliver K."/>
            <person name="Price C."/>
            <person name="Quail M.A."/>
            <person name="Urushihara H."/>
            <person name="Hernandez J."/>
            <person name="Rabbinowitsch E."/>
            <person name="Steffen D."/>
            <person name="Sanders M."/>
            <person name="Ma J."/>
            <person name="Kohara Y."/>
            <person name="Sharp S."/>
            <person name="Simmonds M."/>
            <person name="Spiegler S."/>
            <person name="Tivey A."/>
            <person name="Sugano S."/>
            <person name="White B."/>
            <person name="Walker D."/>
            <person name="Woodward J."/>
            <person name="Winckler T."/>
            <person name="Tanaka Y."/>
            <person name="Shaulsky G."/>
            <person name="Schleicher M."/>
            <person name="Weinstock G."/>
            <person name="Rosenthal A."/>
            <person name="Cox E.C."/>
            <person name="Chisholm R.L."/>
            <person name="Gibbs R."/>
            <person name="Loomis W.F."/>
            <person name="Platzer M."/>
            <person name="Kay R.R."/>
            <person name="Williams J."/>
            <person name="Dear P.H."/>
            <person name="Noegel A.A."/>
            <person name="Barrell B."/>
            <person name="Kuspa A."/>
        </authorList>
    </citation>
    <scope>NUCLEOTIDE SEQUENCE [LARGE SCALE GENOMIC DNA]</scope>
    <source>
        <strain evidence="6 7">AX4</strain>
    </source>
</reference>
<evidence type="ECO:0000256" key="3">
    <source>
        <dbReference type="ARBA" id="ARBA00022833"/>
    </source>
</evidence>
<comment type="caution">
    <text evidence="6">The sequence shown here is derived from an EMBL/GenBank/DDBJ whole genome shotgun (WGS) entry which is preliminary data.</text>
</comment>
<keyword evidence="2 4" id="KW-0863">Zinc-finger</keyword>
<dbReference type="RefSeq" id="XP_629590.1">
    <property type="nucleotide sequence ID" value="XM_629588.1"/>
</dbReference>
<dbReference type="PROSITE" id="PS50089">
    <property type="entry name" value="ZF_RING_2"/>
    <property type="match status" value="1"/>
</dbReference>
<dbReference type="InterPro" id="IPR001841">
    <property type="entry name" value="Znf_RING"/>
</dbReference>